<organism evidence="2 3">
    <name type="scientific">Monoraphidium neglectum</name>
    <dbReference type="NCBI Taxonomy" id="145388"/>
    <lineage>
        <taxon>Eukaryota</taxon>
        <taxon>Viridiplantae</taxon>
        <taxon>Chlorophyta</taxon>
        <taxon>core chlorophytes</taxon>
        <taxon>Chlorophyceae</taxon>
        <taxon>CS clade</taxon>
        <taxon>Sphaeropleales</taxon>
        <taxon>Selenastraceae</taxon>
        <taxon>Monoraphidium</taxon>
    </lineage>
</organism>
<name>A0A0D2KVQ0_9CHLO</name>
<dbReference type="GeneID" id="25741376"/>
<protein>
    <submittedName>
        <fullName evidence="2">Uncharacterized protein</fullName>
    </submittedName>
</protein>
<accession>A0A0D2KVQ0</accession>
<reference evidence="2 3" key="1">
    <citation type="journal article" date="2013" name="BMC Genomics">
        <title>Reconstruction of the lipid metabolism for the microalga Monoraphidium neglectum from its genome sequence reveals characteristics suitable for biofuel production.</title>
        <authorList>
            <person name="Bogen C."/>
            <person name="Al-Dilaimi A."/>
            <person name="Albersmeier A."/>
            <person name="Wichmann J."/>
            <person name="Grundmann M."/>
            <person name="Rupp O."/>
            <person name="Lauersen K.J."/>
            <person name="Blifernez-Klassen O."/>
            <person name="Kalinowski J."/>
            <person name="Goesmann A."/>
            <person name="Mussgnug J.H."/>
            <person name="Kruse O."/>
        </authorList>
    </citation>
    <scope>NUCLEOTIDE SEQUENCE [LARGE SCALE GENOMIC DNA]</scope>
    <source>
        <strain evidence="2 3">SAG 48.87</strain>
    </source>
</reference>
<dbReference type="EMBL" id="KK101840">
    <property type="protein sequence ID" value="KIY99463.1"/>
    <property type="molecule type" value="Genomic_DNA"/>
</dbReference>
<dbReference type="AlphaFoldDB" id="A0A0D2KVQ0"/>
<dbReference type="KEGG" id="mng:MNEG_8500"/>
<dbReference type="RefSeq" id="XP_013898483.1">
    <property type="nucleotide sequence ID" value="XM_014043029.1"/>
</dbReference>
<evidence type="ECO:0000256" key="1">
    <source>
        <dbReference type="SAM" id="Phobius"/>
    </source>
</evidence>
<keyword evidence="1" id="KW-0472">Membrane</keyword>
<keyword evidence="3" id="KW-1185">Reference proteome</keyword>
<feature type="transmembrane region" description="Helical" evidence="1">
    <location>
        <begin position="131"/>
        <end position="152"/>
    </location>
</feature>
<keyword evidence="1" id="KW-1133">Transmembrane helix</keyword>
<sequence length="214" mass="23139">MRTNWRDLTEHHCPRFGRERTVAMPILEPKGVKGEVKDYRIQLSFDGDRLVTPWIQVMGGKVMGMPLVIVQLRRVGGELRGVRAEVIPLPDEFLLSHSDMYDDYANATHWPKHVLLHYDWRSSADVQFDNGLYVMLVTGLLVALLVSVNNLAGLKGKLQAFLRDVVGDSDPLDPLLPPSLAGPPSRGYGAAVGNGAYAAGGGGFVGGGGYGGSA</sequence>
<dbReference type="PANTHER" id="PTHR36768:SF1">
    <property type="entry name" value="ATP-DEPENDENT HELICASE_DEOXYRIBONUCLEASE SUBUNIT B"/>
    <property type="match status" value="1"/>
</dbReference>
<dbReference type="STRING" id="145388.A0A0D2KVQ0"/>
<evidence type="ECO:0000313" key="3">
    <source>
        <dbReference type="Proteomes" id="UP000054498"/>
    </source>
</evidence>
<proteinExistence type="predicted"/>
<dbReference type="Proteomes" id="UP000054498">
    <property type="component" value="Unassembled WGS sequence"/>
</dbReference>
<dbReference type="PANTHER" id="PTHR36768">
    <property type="entry name" value="ATP-DEPENDENT HELICASE/DEOXYRIBONUCLEASE SUBUNIT B"/>
    <property type="match status" value="1"/>
</dbReference>
<gene>
    <name evidence="2" type="ORF">MNEG_8500</name>
</gene>
<evidence type="ECO:0000313" key="2">
    <source>
        <dbReference type="EMBL" id="KIY99463.1"/>
    </source>
</evidence>
<dbReference type="OrthoDB" id="19329at2759"/>
<keyword evidence="1" id="KW-0812">Transmembrane</keyword>